<dbReference type="EMBL" id="CP007451">
    <property type="protein sequence ID" value="AHW62239.1"/>
    <property type="molecule type" value="Genomic_DNA"/>
</dbReference>
<accession>A0ABN4D3U5</accession>
<gene>
    <name evidence="1" type="ORF">FH5T_18025</name>
</gene>
<protein>
    <submittedName>
        <fullName evidence="1">Uncharacterized protein</fullName>
    </submittedName>
</protein>
<keyword evidence="2" id="KW-1185">Reference proteome</keyword>
<evidence type="ECO:0000313" key="1">
    <source>
        <dbReference type="EMBL" id="AHW62239.1"/>
    </source>
</evidence>
<dbReference type="Proteomes" id="UP000023772">
    <property type="component" value="Chromosome"/>
</dbReference>
<proteinExistence type="predicted"/>
<organism evidence="1 2">
    <name type="scientific">Draconibacterium orientale</name>
    <dbReference type="NCBI Taxonomy" id="1168034"/>
    <lineage>
        <taxon>Bacteria</taxon>
        <taxon>Pseudomonadati</taxon>
        <taxon>Bacteroidota</taxon>
        <taxon>Bacteroidia</taxon>
        <taxon>Marinilabiliales</taxon>
        <taxon>Prolixibacteraceae</taxon>
        <taxon>Draconibacterium</taxon>
    </lineage>
</organism>
<evidence type="ECO:0000313" key="2">
    <source>
        <dbReference type="Proteomes" id="UP000023772"/>
    </source>
</evidence>
<reference evidence="1 2" key="1">
    <citation type="submission" date="2014-03" db="EMBL/GenBank/DDBJ databases">
        <title>Complete genome sequence of a deeply braunched marine Bacteroidia bacterium Draconibacterium orientale type strain FH5T.</title>
        <authorList>
            <person name="Li X."/>
            <person name="Wang X."/>
            <person name="Xie Z."/>
            <person name="Du Z."/>
            <person name="Chen G."/>
        </authorList>
    </citation>
    <scope>NUCLEOTIDE SEQUENCE [LARGE SCALE GENOMIC DNA]</scope>
    <source>
        <strain evidence="1 2">FH5</strain>
    </source>
</reference>
<sequence>MLRTDCRKLKNSNQRKQLILNLPQVPEVSFKRVFLRPQLTENGFKRVSLLHQVTEEGFKRIFARRQINRVDTKRIFSCAQHIAGSTKHILTGHCHMGIKNISFYSVVIQKTGNSHVEICYLRSGPFFTLAYFMAKNV</sequence>
<name>A0ABN4D3U5_9BACT</name>